<comment type="caution">
    <text evidence="6">The sequence shown here is derived from an EMBL/GenBank/DDBJ whole genome shotgun (WGS) entry which is preliminary data.</text>
</comment>
<evidence type="ECO:0000256" key="2">
    <source>
        <dbReference type="ARBA" id="ARBA00023186"/>
    </source>
</evidence>
<dbReference type="SUPFAM" id="SSF52029">
    <property type="entry name" value="GroEL apical domain-like"/>
    <property type="match status" value="1"/>
</dbReference>
<dbReference type="InterPro" id="IPR027410">
    <property type="entry name" value="TCP-1-like_intermed_sf"/>
</dbReference>
<dbReference type="GO" id="GO:0042026">
    <property type="term" value="P:protein refolding"/>
    <property type="evidence" value="ECO:0007669"/>
    <property type="project" value="InterPro"/>
</dbReference>
<dbReference type="InterPro" id="IPR001844">
    <property type="entry name" value="Cpn60/GroEL"/>
</dbReference>
<name>A0A9W4GV84_9ACTN</name>
<dbReference type="Pfam" id="PF00656">
    <property type="entry name" value="Peptidase_C14"/>
    <property type="match status" value="1"/>
</dbReference>
<dbReference type="InterPro" id="IPR027413">
    <property type="entry name" value="GROEL-like_equatorial_sf"/>
</dbReference>
<evidence type="ECO:0000313" key="6">
    <source>
        <dbReference type="EMBL" id="CAG6398984.1"/>
    </source>
</evidence>
<dbReference type="NCBIfam" id="NF047832">
    <property type="entry name" value="caspase_w_EACC1"/>
    <property type="match status" value="1"/>
</dbReference>
<dbReference type="RefSeq" id="WP_251501108.1">
    <property type="nucleotide sequence ID" value="NZ_CAJSLV010000114.1"/>
</dbReference>
<dbReference type="Gene3D" id="3.30.260.10">
    <property type="entry name" value="TCP-1-like chaperonin intermediate domain"/>
    <property type="match status" value="1"/>
</dbReference>
<dbReference type="SUPFAM" id="SSF48592">
    <property type="entry name" value="GroEL equatorial domain-like"/>
    <property type="match status" value="2"/>
</dbReference>
<evidence type="ECO:0000256" key="3">
    <source>
        <dbReference type="RuleBase" id="RU000418"/>
    </source>
</evidence>
<comment type="similarity">
    <text evidence="1 3">Belongs to the chaperonin (HSP60) family.</text>
</comment>
<protein>
    <recommendedName>
        <fullName evidence="4">60 kDa chaperonin</fullName>
    </recommendedName>
</protein>
<keyword evidence="7" id="KW-1185">Reference proteome</keyword>
<organism evidence="6 7">
    <name type="scientific">Actinacidiphila cocklensis</name>
    <dbReference type="NCBI Taxonomy" id="887465"/>
    <lineage>
        <taxon>Bacteria</taxon>
        <taxon>Bacillati</taxon>
        <taxon>Actinomycetota</taxon>
        <taxon>Actinomycetes</taxon>
        <taxon>Kitasatosporales</taxon>
        <taxon>Streptomycetaceae</taxon>
        <taxon>Actinacidiphila</taxon>
    </lineage>
</organism>
<dbReference type="GO" id="GO:0004197">
    <property type="term" value="F:cysteine-type endopeptidase activity"/>
    <property type="evidence" value="ECO:0007669"/>
    <property type="project" value="InterPro"/>
</dbReference>
<dbReference type="EMBL" id="CAJSLV010000114">
    <property type="protein sequence ID" value="CAG6398984.1"/>
    <property type="molecule type" value="Genomic_DNA"/>
</dbReference>
<dbReference type="AlphaFoldDB" id="A0A9W4GV84"/>
<dbReference type="GO" id="GO:0140662">
    <property type="term" value="F:ATP-dependent protein folding chaperone"/>
    <property type="evidence" value="ECO:0007669"/>
    <property type="project" value="InterPro"/>
</dbReference>
<dbReference type="InterPro" id="IPR002423">
    <property type="entry name" value="Cpn60/GroEL/TCP-1"/>
</dbReference>
<dbReference type="InterPro" id="IPR011600">
    <property type="entry name" value="Pept_C14_caspase"/>
</dbReference>
<evidence type="ECO:0000256" key="1">
    <source>
        <dbReference type="ARBA" id="ARBA00006607"/>
    </source>
</evidence>
<dbReference type="GO" id="GO:0006508">
    <property type="term" value="P:proteolysis"/>
    <property type="evidence" value="ECO:0007669"/>
    <property type="project" value="InterPro"/>
</dbReference>
<dbReference type="PROSITE" id="PS00018">
    <property type="entry name" value="EF_HAND_1"/>
    <property type="match status" value="1"/>
</dbReference>
<dbReference type="Pfam" id="PF00118">
    <property type="entry name" value="Cpn60_TCP1"/>
    <property type="match status" value="1"/>
</dbReference>
<accession>A0A9W4GV84</accession>
<comment type="function">
    <text evidence="4">Together with its co-chaperonin GroES, plays an essential role in assisting protein folding. The GroEL-GroES system forms a nano-cage that allows encapsulation of the non-native substrate proteins and provides a physical environment optimized to promote and accelerate protein folding.</text>
</comment>
<dbReference type="Gene3D" id="3.40.50.1460">
    <property type="match status" value="1"/>
</dbReference>
<dbReference type="PANTHER" id="PTHR45633">
    <property type="entry name" value="60 KDA HEAT SHOCK PROTEIN, MITOCHONDRIAL"/>
    <property type="match status" value="1"/>
</dbReference>
<sequence length="767" mass="79494">MAGREALIVTTSVYEDPRWNRLYAPGHDGNALGGVLADPDIGGYTVHYVVDEPAHVVRRRIDRFLARRRTADELLLYFSCHGVKDDDGRLYLAAADTEFDRDLLESAAVSAAFLNERLKNCRARSKVLVLDCCYSGAFDPGAKGPPSADIAEHLGKGGTAVITSTNELQLAWEENGLTDRGSTTGTMSVFTSAAVEGLRTGEADRDKDGLVSVDDLFGHVSETMKARDARQTPRLWVLGSEAAIVVARSAAAGARAGAVPGGYAVLPPASVGDRRAYEIHAGVAAAAEAVRATVGPLPRFAVVRQADGTLLRTADASAAVHALTPATAWAGLGLDLVRALVTRMRTQSGDGAAGAVLVLEALLGSLQPALRAGTHPALLARGVEAVVGAAGSALLPLARGVRTALDVQQIAVTATRDPQVGRIVSQALDKVGREGVVRVEEGHSPGLGLRIEEGLRLDGRRLVPPPRAAEPAGGIVLERPYVALCDFSLSSGAALKSLVDVVDTAGRPLVVLAHTVADDALPAGPRPGGGRGAVVVAAGTETLRDVAAWSGAGVVSDEESLRYADLELLGTARRAVVTSSSVVLSDGTGDIAALAQRFDVIRALIERAPSQEERARQRERLARLFGGVAVIEVGGADGSAALVRSAVRVCQAAVGGGMLPGAAACLAQVGRDFEVGFRDAPAHVRVLSAALATALAAPLEAVAANSGEADAAAVAGRLAEVWPRATYDAVSCTFQEMGTAGVWDPFPVQLDLLRAVGDAVREYLAMV</sequence>
<dbReference type="Proteomes" id="UP001152519">
    <property type="component" value="Unassembled WGS sequence"/>
</dbReference>
<dbReference type="InterPro" id="IPR029030">
    <property type="entry name" value="Caspase-like_dom_sf"/>
</dbReference>
<evidence type="ECO:0000259" key="5">
    <source>
        <dbReference type="Pfam" id="PF00656"/>
    </source>
</evidence>
<dbReference type="InterPro" id="IPR027409">
    <property type="entry name" value="GroEL-like_apical_dom_sf"/>
</dbReference>
<feature type="domain" description="Peptidase C14 caspase" evidence="5">
    <location>
        <begin position="6"/>
        <end position="235"/>
    </location>
</feature>
<dbReference type="SUPFAM" id="SSF52129">
    <property type="entry name" value="Caspase-like"/>
    <property type="match status" value="1"/>
</dbReference>
<proteinExistence type="inferred from homology"/>
<dbReference type="Gene3D" id="1.10.560.10">
    <property type="entry name" value="GroEL-like equatorial domain"/>
    <property type="match status" value="1"/>
</dbReference>
<dbReference type="Gene3D" id="3.50.7.10">
    <property type="entry name" value="GroEL"/>
    <property type="match status" value="1"/>
</dbReference>
<dbReference type="InterPro" id="IPR018247">
    <property type="entry name" value="EF_Hand_1_Ca_BS"/>
</dbReference>
<dbReference type="PRINTS" id="PR00298">
    <property type="entry name" value="CHAPERONIN60"/>
</dbReference>
<evidence type="ECO:0000313" key="7">
    <source>
        <dbReference type="Proteomes" id="UP001152519"/>
    </source>
</evidence>
<gene>
    <name evidence="6" type="ORF">SCOCK_80139</name>
</gene>
<reference evidence="6" key="1">
    <citation type="submission" date="2021-05" db="EMBL/GenBank/DDBJ databases">
        <authorList>
            <person name="Arsene-Ploetze F."/>
        </authorList>
    </citation>
    <scope>NUCLEOTIDE SEQUENCE</scope>
    <source>
        <strain evidence="6">DSM 42138</strain>
    </source>
</reference>
<dbReference type="GO" id="GO:0005524">
    <property type="term" value="F:ATP binding"/>
    <property type="evidence" value="ECO:0007669"/>
    <property type="project" value="InterPro"/>
</dbReference>
<comment type="subunit">
    <text evidence="4">Forms a cylinder of 14 subunits composed of two heptameric rings stacked back-to-back. Interacts with the co-chaperonin GroES.</text>
</comment>
<keyword evidence="2" id="KW-0143">Chaperone</keyword>
<evidence type="ECO:0000256" key="4">
    <source>
        <dbReference type="RuleBase" id="RU000419"/>
    </source>
</evidence>